<organism evidence="2 3">
    <name type="scientific">Nephila pilipes</name>
    <name type="common">Giant wood spider</name>
    <name type="synonym">Nephila maculata</name>
    <dbReference type="NCBI Taxonomy" id="299642"/>
    <lineage>
        <taxon>Eukaryota</taxon>
        <taxon>Metazoa</taxon>
        <taxon>Ecdysozoa</taxon>
        <taxon>Arthropoda</taxon>
        <taxon>Chelicerata</taxon>
        <taxon>Arachnida</taxon>
        <taxon>Araneae</taxon>
        <taxon>Araneomorphae</taxon>
        <taxon>Entelegynae</taxon>
        <taxon>Araneoidea</taxon>
        <taxon>Nephilidae</taxon>
        <taxon>Nephila</taxon>
    </lineage>
</organism>
<evidence type="ECO:0000256" key="1">
    <source>
        <dbReference type="SAM" id="MobiDB-lite"/>
    </source>
</evidence>
<dbReference type="PANTHER" id="PTHR45913:SF19">
    <property type="entry name" value="LOW QUALITY PROTEIN: ZINC FINGER BED DOMAIN-CONTAINING PROTEIN 5-LIKE"/>
    <property type="match status" value="1"/>
</dbReference>
<accession>A0A8X6PK86</accession>
<reference evidence="2" key="1">
    <citation type="submission" date="2020-08" db="EMBL/GenBank/DDBJ databases">
        <title>Multicomponent nature underlies the extraordinary mechanical properties of spider dragline silk.</title>
        <authorList>
            <person name="Kono N."/>
            <person name="Nakamura H."/>
            <person name="Mori M."/>
            <person name="Yoshida Y."/>
            <person name="Ohtoshi R."/>
            <person name="Malay A.D."/>
            <person name="Moran D.A.P."/>
            <person name="Tomita M."/>
            <person name="Numata K."/>
            <person name="Arakawa K."/>
        </authorList>
    </citation>
    <scope>NUCLEOTIDE SEQUENCE</scope>
</reference>
<dbReference type="PANTHER" id="PTHR45913">
    <property type="entry name" value="EPM2A-INTERACTING PROTEIN 1"/>
    <property type="match status" value="1"/>
</dbReference>
<gene>
    <name evidence="2" type="primary">X975_15075</name>
    <name evidence="2" type="ORF">NPIL_50171</name>
</gene>
<dbReference type="OrthoDB" id="6433742at2759"/>
<comment type="caution">
    <text evidence="2">The sequence shown here is derived from an EMBL/GenBank/DDBJ whole genome shotgun (WGS) entry which is preliminary data.</text>
</comment>
<proteinExistence type="predicted"/>
<evidence type="ECO:0000313" key="3">
    <source>
        <dbReference type="Proteomes" id="UP000887013"/>
    </source>
</evidence>
<protein>
    <submittedName>
        <fullName evidence="2">SCAN domain-containing protein 3</fullName>
    </submittedName>
</protein>
<sequence length="169" mass="19003">MDESTLRNSEAVLITNVRYIDESHFAEEMFCKGLESTTSKDIYNKLKNYLDVNDIEMKNITSCAADGVPNMMGKKNGCLKLMKDTNPEMIIVHCVIHKKKLGWETLDPYEHFSVLRASMIPSCSLSDPVDLLWNMKKSNAQMDTSETLASHDTPPIQAPPTAFAARENT</sequence>
<dbReference type="AlphaFoldDB" id="A0A8X6PK86"/>
<dbReference type="Proteomes" id="UP000887013">
    <property type="component" value="Unassembled WGS sequence"/>
</dbReference>
<name>A0A8X6PK86_NEPPI</name>
<feature type="region of interest" description="Disordered" evidence="1">
    <location>
        <begin position="143"/>
        <end position="169"/>
    </location>
</feature>
<keyword evidence="3" id="KW-1185">Reference proteome</keyword>
<dbReference type="EMBL" id="BMAW01117509">
    <property type="protein sequence ID" value="GFT75634.1"/>
    <property type="molecule type" value="Genomic_DNA"/>
</dbReference>
<evidence type="ECO:0000313" key="2">
    <source>
        <dbReference type="EMBL" id="GFT75634.1"/>
    </source>
</evidence>